<name>A0A9Q8X0V8_9GAMM</name>
<feature type="topological domain" description="Cytoplasmic" evidence="10">
    <location>
        <begin position="1"/>
        <end position="9"/>
    </location>
</feature>
<evidence type="ECO:0000256" key="8">
    <source>
        <dbReference type="ARBA" id="ARBA00023004"/>
    </source>
</evidence>
<evidence type="ECO:0000256" key="4">
    <source>
        <dbReference type="ARBA" id="ARBA00022723"/>
    </source>
</evidence>
<dbReference type="GO" id="GO:0017004">
    <property type="term" value="P:cytochrome complex assembly"/>
    <property type="evidence" value="ECO:0007669"/>
    <property type="project" value="UniProtKB-KW"/>
</dbReference>
<dbReference type="InterPro" id="IPR036127">
    <property type="entry name" value="CcmE-like_sf"/>
</dbReference>
<dbReference type="NCBIfam" id="NF009727">
    <property type="entry name" value="PRK13254.1-1"/>
    <property type="match status" value="1"/>
</dbReference>
<keyword evidence="9 10" id="KW-0472">Membrane</keyword>
<comment type="subcellular location">
    <subcellularLocation>
        <location evidence="10">Cell membrane</location>
        <topology evidence="10">Single-pass type II membrane protein</topology>
    </subcellularLocation>
    <subcellularLocation>
        <location evidence="1">Membrane</location>
    </subcellularLocation>
</comment>
<evidence type="ECO:0000256" key="11">
    <source>
        <dbReference type="PIRSR" id="PIRSR604329-50"/>
    </source>
</evidence>
<dbReference type="PANTHER" id="PTHR34128:SF2">
    <property type="entry name" value="CYTOCHROME C-TYPE BIOGENESIS PROTEIN CCME HOMOLOG, MITOCHONDRIAL"/>
    <property type="match status" value="1"/>
</dbReference>
<evidence type="ECO:0000256" key="2">
    <source>
        <dbReference type="ARBA" id="ARBA00022617"/>
    </source>
</evidence>
<keyword evidence="4 10" id="KW-0479">Metal-binding</keyword>
<feature type="topological domain" description="Extracellular" evidence="10">
    <location>
        <begin position="31"/>
        <end position="137"/>
    </location>
</feature>
<evidence type="ECO:0000256" key="10">
    <source>
        <dbReference type="HAMAP-Rule" id="MF_01959"/>
    </source>
</evidence>
<comment type="similarity">
    <text evidence="10">Belongs to the CcmE/CycJ family.</text>
</comment>
<dbReference type="Proteomes" id="UP001056381">
    <property type="component" value="Chromosome"/>
</dbReference>
<feature type="binding site" description="axial binding residue" evidence="10 11">
    <location>
        <position position="128"/>
    </location>
    <ligand>
        <name>heme</name>
        <dbReference type="ChEBI" id="CHEBI:30413"/>
    </ligand>
    <ligandPart>
        <name>Fe</name>
        <dbReference type="ChEBI" id="CHEBI:18248"/>
    </ligandPart>
</feature>
<keyword evidence="6 10" id="KW-0735">Signal-anchor</keyword>
<gene>
    <name evidence="10 13" type="primary">ccmE</name>
    <name evidence="10" type="synonym">cycJ</name>
    <name evidence="13" type="ORF">M9B40_03775</name>
</gene>
<dbReference type="EMBL" id="CP097966">
    <property type="protein sequence ID" value="URQ62854.1"/>
    <property type="molecule type" value="Genomic_DNA"/>
</dbReference>
<reference evidence="13" key="1">
    <citation type="submission" date="2022-05" db="EMBL/GenBank/DDBJ databases">
        <title>Single-amplified genomics reveal most streamlined microbe among free-living bacteria.</title>
        <authorList>
            <person name="Roda-Garcia J."/>
            <person name="Haro-Moreno J.M."/>
            <person name="Rodriguez-Valera F."/>
            <person name="Almagro-Moreno S."/>
            <person name="Lopez-Perez M."/>
        </authorList>
    </citation>
    <scope>NUCLEOTIDE SEQUENCE</scope>
    <source>
        <strain evidence="13">TMED112-D2-2</strain>
    </source>
</reference>
<dbReference type="Gene3D" id="2.40.50.140">
    <property type="entry name" value="Nucleic acid-binding proteins"/>
    <property type="match status" value="1"/>
</dbReference>
<dbReference type="HAMAP" id="MF_01959">
    <property type="entry name" value="CcmE"/>
    <property type="match status" value="1"/>
</dbReference>
<keyword evidence="5 10" id="KW-0201">Cytochrome c-type biogenesis</keyword>
<sequence length="137" mass="15530">MIRQNRLNRLGVILVTLSALGMITFFVLKALQSNINFYLTPTQAIEKGYENLNTFKLGGMVKVNSVQKEGLNTKFYVTDYDNETLVIFRGVLPNLFKENSGVVALGYFDTNEEIFVAKEILAKHDENYSPVELNNND</sequence>
<dbReference type="Pfam" id="PF03100">
    <property type="entry name" value="CcmE"/>
    <property type="match status" value="1"/>
</dbReference>
<dbReference type="InterPro" id="IPR012340">
    <property type="entry name" value="NA-bd_OB-fold"/>
</dbReference>
<evidence type="ECO:0000256" key="9">
    <source>
        <dbReference type="ARBA" id="ARBA00023136"/>
    </source>
</evidence>
<evidence type="ECO:0000313" key="14">
    <source>
        <dbReference type="Proteomes" id="UP001056381"/>
    </source>
</evidence>
<proteinExistence type="inferred from homology"/>
<organism evidence="13 14">
    <name type="scientific">SAR86 cluster bacterium</name>
    <dbReference type="NCBI Taxonomy" id="2030880"/>
    <lineage>
        <taxon>Bacteria</taxon>
        <taxon>Pseudomonadati</taxon>
        <taxon>Pseudomonadota</taxon>
        <taxon>Gammaproteobacteria</taxon>
        <taxon>SAR86 cluster</taxon>
    </lineage>
</organism>
<keyword evidence="10" id="KW-1003">Cell membrane</keyword>
<dbReference type="PANTHER" id="PTHR34128">
    <property type="entry name" value="CYTOCHROME C-TYPE BIOGENESIS PROTEIN CCME HOMOLOG, MITOCHONDRIAL"/>
    <property type="match status" value="1"/>
</dbReference>
<feature type="transmembrane region" description="Helical" evidence="12">
    <location>
        <begin position="12"/>
        <end position="31"/>
    </location>
</feature>
<dbReference type="GO" id="GO:0017003">
    <property type="term" value="P:protein-heme linkage"/>
    <property type="evidence" value="ECO:0007669"/>
    <property type="project" value="UniProtKB-UniRule"/>
</dbReference>
<evidence type="ECO:0000256" key="5">
    <source>
        <dbReference type="ARBA" id="ARBA00022748"/>
    </source>
</evidence>
<evidence type="ECO:0000256" key="12">
    <source>
        <dbReference type="SAM" id="Phobius"/>
    </source>
</evidence>
<evidence type="ECO:0000256" key="7">
    <source>
        <dbReference type="ARBA" id="ARBA00022989"/>
    </source>
</evidence>
<keyword evidence="8 10" id="KW-0408">Iron</keyword>
<dbReference type="GO" id="GO:0046872">
    <property type="term" value="F:metal ion binding"/>
    <property type="evidence" value="ECO:0007669"/>
    <property type="project" value="UniProtKB-KW"/>
</dbReference>
<evidence type="ECO:0000256" key="3">
    <source>
        <dbReference type="ARBA" id="ARBA00022692"/>
    </source>
</evidence>
<evidence type="ECO:0000256" key="6">
    <source>
        <dbReference type="ARBA" id="ARBA00022968"/>
    </source>
</evidence>
<comment type="function">
    <text evidence="10">Heme chaperone required for the biogenesis of c-type cytochromes. Transiently binds heme delivered by CcmC and transfers the heme to apo-cytochromes in a process facilitated by CcmF and CcmH.</text>
</comment>
<dbReference type="GO" id="GO:0005886">
    <property type="term" value="C:plasma membrane"/>
    <property type="evidence" value="ECO:0007669"/>
    <property type="project" value="UniProtKB-SubCell"/>
</dbReference>
<keyword evidence="14" id="KW-1185">Reference proteome</keyword>
<evidence type="ECO:0000313" key="13">
    <source>
        <dbReference type="EMBL" id="URQ62854.1"/>
    </source>
</evidence>
<keyword evidence="2 10" id="KW-0349">Heme</keyword>
<dbReference type="AlphaFoldDB" id="A0A9Q8X0V8"/>
<evidence type="ECO:0000256" key="1">
    <source>
        <dbReference type="ARBA" id="ARBA00004370"/>
    </source>
</evidence>
<keyword evidence="3 10" id="KW-0812">Transmembrane</keyword>
<keyword evidence="7 10" id="KW-1133">Transmembrane helix</keyword>
<protein>
    <recommendedName>
        <fullName evidence="10">Cytochrome c-type biogenesis protein CcmE</fullName>
    </recommendedName>
    <alternativeName>
        <fullName evidence="10">Cytochrome c maturation protein E</fullName>
    </alternativeName>
    <alternativeName>
        <fullName evidence="10">Heme chaperone CcmE</fullName>
    </alternativeName>
</protein>
<dbReference type="SUPFAM" id="SSF82093">
    <property type="entry name" value="Heme chaperone CcmE"/>
    <property type="match status" value="1"/>
</dbReference>
<feature type="binding site" description="covalent" evidence="10 11">
    <location>
        <position position="124"/>
    </location>
    <ligand>
        <name>heme</name>
        <dbReference type="ChEBI" id="CHEBI:30413"/>
    </ligand>
</feature>
<dbReference type="GO" id="GO:0020037">
    <property type="term" value="F:heme binding"/>
    <property type="evidence" value="ECO:0007669"/>
    <property type="project" value="InterPro"/>
</dbReference>
<dbReference type="InterPro" id="IPR004329">
    <property type="entry name" value="CcmE"/>
</dbReference>
<accession>A0A9Q8X0V8</accession>